<evidence type="ECO:0000259" key="2">
    <source>
        <dbReference type="Pfam" id="PF13581"/>
    </source>
</evidence>
<dbReference type="Gene3D" id="3.30.565.10">
    <property type="entry name" value="Histidine kinase-like ATPase, C-terminal domain"/>
    <property type="match status" value="1"/>
</dbReference>
<comment type="caution">
    <text evidence="3">The sequence shown here is derived from an EMBL/GenBank/DDBJ whole genome shotgun (WGS) entry which is preliminary data.</text>
</comment>
<feature type="region of interest" description="Disordered" evidence="1">
    <location>
        <begin position="1"/>
        <end position="45"/>
    </location>
</feature>
<dbReference type="Pfam" id="PF13581">
    <property type="entry name" value="HATPase_c_2"/>
    <property type="match status" value="1"/>
</dbReference>
<keyword evidence="4" id="KW-1185">Reference proteome</keyword>
<feature type="region of interest" description="Disordered" evidence="1">
    <location>
        <begin position="181"/>
        <end position="201"/>
    </location>
</feature>
<feature type="compositionally biased region" description="Pro residues" evidence="1">
    <location>
        <begin position="1"/>
        <end position="10"/>
    </location>
</feature>
<protein>
    <submittedName>
        <fullName evidence="3">ATP-binding protein</fullName>
    </submittedName>
</protein>
<dbReference type="Proteomes" id="UP000277256">
    <property type="component" value="Unassembled WGS sequence"/>
</dbReference>
<evidence type="ECO:0000313" key="3">
    <source>
        <dbReference type="EMBL" id="RRR96571.1"/>
    </source>
</evidence>
<feature type="domain" description="Histidine kinase/HSP90-like ATPase" evidence="2">
    <location>
        <begin position="52"/>
        <end position="190"/>
    </location>
</feature>
<dbReference type="AlphaFoldDB" id="A0A426USP9"/>
<name>A0A426USP9_9ACTN</name>
<keyword evidence="3" id="KW-0547">Nucleotide-binding</keyword>
<keyword evidence="3" id="KW-0067">ATP-binding</keyword>
<evidence type="ECO:0000313" key="4">
    <source>
        <dbReference type="Proteomes" id="UP000277256"/>
    </source>
</evidence>
<evidence type="ECO:0000256" key="1">
    <source>
        <dbReference type="SAM" id="MobiDB-lite"/>
    </source>
</evidence>
<reference evidence="3 4" key="1">
    <citation type="submission" date="2018-12" db="EMBL/GenBank/DDBJ databases">
        <title>Glycomyces sp. YIM 121974 draft genome.</title>
        <authorList>
            <person name="Li Q."/>
        </authorList>
    </citation>
    <scope>NUCLEOTIDE SEQUENCE [LARGE SCALE GENOMIC DNA]</scope>
    <source>
        <strain evidence="3 4">YIM 121974</strain>
    </source>
</reference>
<dbReference type="InterPro" id="IPR003594">
    <property type="entry name" value="HATPase_dom"/>
</dbReference>
<gene>
    <name evidence="3" type="ORF">EIW28_22350</name>
</gene>
<sequence>MRQPPHPQAPGPHRARQGPGRPGSGARRVNGSKHDRSGGRRPEPATVRFAFTPAAAYVRAARLVAADVAAHAGVATGLLDEVRQAVGEACTRAVLRHRDRGLRDLVRVEFSIGDRFVAKITDNAQDLRARSGDRVGAGAVGGDARANDHDTLEEDTLSEEITLIVLGGLVEDLVVTGPSADGGTTVSMSWPLPGAGGPADH</sequence>
<organism evidence="3 4">
    <name type="scientific">Glycomyces terrestris</name>
    <dbReference type="NCBI Taxonomy" id="2493553"/>
    <lineage>
        <taxon>Bacteria</taxon>
        <taxon>Bacillati</taxon>
        <taxon>Actinomycetota</taxon>
        <taxon>Actinomycetes</taxon>
        <taxon>Glycomycetales</taxon>
        <taxon>Glycomycetaceae</taxon>
        <taxon>Glycomyces</taxon>
    </lineage>
</organism>
<dbReference type="GO" id="GO:0005524">
    <property type="term" value="F:ATP binding"/>
    <property type="evidence" value="ECO:0007669"/>
    <property type="project" value="UniProtKB-KW"/>
</dbReference>
<feature type="compositionally biased region" description="Basic and acidic residues" evidence="1">
    <location>
        <begin position="32"/>
        <end position="43"/>
    </location>
</feature>
<dbReference type="EMBL" id="RSEB01000007">
    <property type="protein sequence ID" value="RRR96571.1"/>
    <property type="molecule type" value="Genomic_DNA"/>
</dbReference>
<proteinExistence type="predicted"/>
<accession>A0A426USP9</accession>
<dbReference type="InterPro" id="IPR036890">
    <property type="entry name" value="HATPase_C_sf"/>
</dbReference>